<comment type="caution">
    <text evidence="4">The sequence shown here is derived from an EMBL/GenBank/DDBJ whole genome shotgun (WGS) entry which is preliminary data.</text>
</comment>
<dbReference type="Proteomes" id="UP000722750">
    <property type="component" value="Unassembled WGS sequence"/>
</dbReference>
<dbReference type="Gene3D" id="1.10.1130.10">
    <property type="entry name" value="Flavocytochrome C3, Chain A"/>
    <property type="match status" value="1"/>
</dbReference>
<evidence type="ECO:0000313" key="5">
    <source>
        <dbReference type="Proteomes" id="UP000722750"/>
    </source>
</evidence>
<dbReference type="PANTHER" id="PTHR35038">
    <property type="entry name" value="DISSIMILATORY SULFITE REDUCTASE SIRA"/>
    <property type="match status" value="1"/>
</dbReference>
<keyword evidence="2" id="KW-0812">Transmembrane</keyword>
<evidence type="ECO:0000256" key="2">
    <source>
        <dbReference type="SAM" id="Phobius"/>
    </source>
</evidence>
<keyword evidence="2" id="KW-1133">Transmembrane helix</keyword>
<dbReference type="SUPFAM" id="SSF48695">
    <property type="entry name" value="Multiheme cytochromes"/>
    <property type="match status" value="1"/>
</dbReference>
<reference evidence="4" key="1">
    <citation type="journal article" date="2021" name="ISME J.">
        <title>Fine-scale metabolic discontinuity in a stratified prokaryote microbiome of a Red Sea deep halocline.</title>
        <authorList>
            <person name="Michoud G."/>
            <person name="Ngugi D.K."/>
            <person name="Barozzi A."/>
            <person name="Merlino G."/>
            <person name="Calleja M.L."/>
            <person name="Delgado-Huertas A."/>
            <person name="Moran X.A.G."/>
            <person name="Daffonchio D."/>
        </authorList>
    </citation>
    <scope>NUCLEOTIDE SEQUENCE</scope>
    <source>
        <strain evidence="4">SuakinDeep_MAG55_1</strain>
    </source>
</reference>
<gene>
    <name evidence="4" type="ORF">MAG551_00500</name>
</gene>
<name>A0A941W2P1_9BACT</name>
<feature type="transmembrane region" description="Helical" evidence="2">
    <location>
        <begin position="12"/>
        <end position="29"/>
    </location>
</feature>
<feature type="domain" description="Cytochrome c-552/4" evidence="3">
    <location>
        <begin position="52"/>
        <end position="139"/>
    </location>
</feature>
<keyword evidence="1" id="KW-0732">Signal</keyword>
<evidence type="ECO:0000313" key="4">
    <source>
        <dbReference type="EMBL" id="MBS1257456.1"/>
    </source>
</evidence>
<keyword evidence="2" id="KW-0472">Membrane</keyword>
<dbReference type="EMBL" id="JAANXD010000025">
    <property type="protein sequence ID" value="MBS1257456.1"/>
    <property type="molecule type" value="Genomic_DNA"/>
</dbReference>
<dbReference type="AlphaFoldDB" id="A0A941W2P1"/>
<evidence type="ECO:0000259" key="3">
    <source>
        <dbReference type="Pfam" id="PF13435"/>
    </source>
</evidence>
<protein>
    <recommendedName>
        <fullName evidence="3">Cytochrome c-552/4 domain-containing protein</fullName>
    </recommendedName>
</protein>
<sequence length="357" mass="40473">MIYTHQSTKPFSCVFGMVIVIAIMAISSGCKLIENLHPELAMRGAEFPGSHECGECHVDIYKEWAGSLHSKSYTSEEFRESTNNYEFKFCIRCHVPETIFTSLEVDSDKTAPSLSKSKNAEIAPREYNLADGVDCHGCHLTMDCTLAGPHAGISPHPIEKNVELFKRSELCGKCHVDTFEEYLMYVDKGNDETCQDCHMPAVNRKLIKGEPWQKLHVKKEGKAHTFSIISALESNKDFIELTFTELDSNNKQIKGNVEILNSKVNHSIPTGKYGYREVLLLVNLKDNFGRIVKSKQESMFVEMKTQLKPGEKKIYSFEFDIDSENGVKDLEAVLFRTNFDRTKQTLLAKVELELELP</sequence>
<proteinExistence type="predicted"/>
<dbReference type="InterPro" id="IPR036280">
    <property type="entry name" value="Multihaem_cyt_sf"/>
</dbReference>
<organism evidence="4 5">
    <name type="scientific">Candidatus Scalindua arabica</name>
    <dbReference type="NCBI Taxonomy" id="1127984"/>
    <lineage>
        <taxon>Bacteria</taxon>
        <taxon>Pseudomonadati</taxon>
        <taxon>Planctomycetota</taxon>
        <taxon>Candidatus Brocadiia</taxon>
        <taxon>Candidatus Brocadiales</taxon>
        <taxon>Candidatus Scalinduaceae</taxon>
        <taxon>Candidatus Scalindua</taxon>
    </lineage>
</organism>
<dbReference type="InterPro" id="IPR023155">
    <property type="entry name" value="Cyt_c-552/4"/>
</dbReference>
<dbReference type="InterPro" id="IPR051829">
    <property type="entry name" value="Multiheme_Cytochr_ET"/>
</dbReference>
<dbReference type="Pfam" id="PF13435">
    <property type="entry name" value="Cytochrome_C554"/>
    <property type="match status" value="1"/>
</dbReference>
<evidence type="ECO:0000256" key="1">
    <source>
        <dbReference type="ARBA" id="ARBA00022729"/>
    </source>
</evidence>
<accession>A0A941W2P1</accession>